<feature type="transmembrane region" description="Helical" evidence="6">
    <location>
        <begin position="188"/>
        <end position="204"/>
    </location>
</feature>
<dbReference type="GO" id="GO:0016757">
    <property type="term" value="F:glycosyltransferase activity"/>
    <property type="evidence" value="ECO:0007669"/>
    <property type="project" value="UniProtKB-KW"/>
</dbReference>
<name>A0AAQ3QWD1_9BACT</name>
<dbReference type="EMBL" id="CP136920">
    <property type="protein sequence ID" value="WOO41760.1"/>
    <property type="molecule type" value="Genomic_DNA"/>
</dbReference>
<evidence type="ECO:0000256" key="5">
    <source>
        <dbReference type="ARBA" id="ARBA00023136"/>
    </source>
</evidence>
<proteinExistence type="predicted"/>
<dbReference type="PANTHER" id="PTHR30474">
    <property type="entry name" value="CELL CYCLE PROTEIN"/>
    <property type="match status" value="1"/>
</dbReference>
<dbReference type="GO" id="GO:0051301">
    <property type="term" value="P:cell division"/>
    <property type="evidence" value="ECO:0007669"/>
    <property type="project" value="InterPro"/>
</dbReference>
<feature type="transmembrane region" description="Helical" evidence="6">
    <location>
        <begin position="28"/>
        <end position="49"/>
    </location>
</feature>
<dbReference type="RefSeq" id="WP_317834244.1">
    <property type="nucleotide sequence ID" value="NZ_CP136920.1"/>
</dbReference>
<comment type="subcellular location">
    <subcellularLocation>
        <location evidence="1">Membrane</location>
        <topology evidence="1">Multi-pass membrane protein</topology>
    </subcellularLocation>
</comment>
<feature type="transmembrane region" description="Helical" evidence="6">
    <location>
        <begin position="88"/>
        <end position="107"/>
    </location>
</feature>
<keyword evidence="5 6" id="KW-0472">Membrane</keyword>
<feature type="transmembrane region" description="Helical" evidence="6">
    <location>
        <begin position="399"/>
        <end position="421"/>
    </location>
</feature>
<keyword evidence="3" id="KW-0133">Cell shape</keyword>
<dbReference type="AlphaFoldDB" id="A0AAQ3QWD1"/>
<dbReference type="InterPro" id="IPR001182">
    <property type="entry name" value="FtsW/RodA"/>
</dbReference>
<feature type="transmembrane region" description="Helical" evidence="6">
    <location>
        <begin position="365"/>
        <end position="387"/>
    </location>
</feature>
<feature type="transmembrane region" description="Helical" evidence="6">
    <location>
        <begin position="211"/>
        <end position="231"/>
    </location>
</feature>
<evidence type="ECO:0000313" key="8">
    <source>
        <dbReference type="Proteomes" id="UP001304300"/>
    </source>
</evidence>
<keyword evidence="2 6" id="KW-0812">Transmembrane</keyword>
<evidence type="ECO:0000256" key="6">
    <source>
        <dbReference type="SAM" id="Phobius"/>
    </source>
</evidence>
<keyword evidence="7" id="KW-0328">Glycosyltransferase</keyword>
<dbReference type="GO" id="GO:0015648">
    <property type="term" value="F:lipid-linked peptidoglycan transporter activity"/>
    <property type="evidence" value="ECO:0007669"/>
    <property type="project" value="TreeGrafter"/>
</dbReference>
<dbReference type="NCBIfam" id="NF037961">
    <property type="entry name" value="RodA_shape"/>
    <property type="match status" value="1"/>
</dbReference>
<keyword evidence="4 6" id="KW-1133">Transmembrane helix</keyword>
<dbReference type="PANTHER" id="PTHR30474:SF1">
    <property type="entry name" value="PEPTIDOGLYCAN GLYCOSYLTRANSFERASE MRDB"/>
    <property type="match status" value="1"/>
</dbReference>
<evidence type="ECO:0000256" key="1">
    <source>
        <dbReference type="ARBA" id="ARBA00004141"/>
    </source>
</evidence>
<keyword evidence="7" id="KW-0808">Transferase</keyword>
<reference evidence="7 8" key="1">
    <citation type="submission" date="2023-10" db="EMBL/GenBank/DDBJ databases">
        <title>Rubellicoccus peritrichatus gen. nov., sp. nov., isolated from an algae of coral reef tank.</title>
        <authorList>
            <person name="Luo J."/>
        </authorList>
    </citation>
    <scope>NUCLEOTIDE SEQUENCE [LARGE SCALE GENOMIC DNA]</scope>
    <source>
        <strain evidence="7 8">CR14</strain>
    </source>
</reference>
<evidence type="ECO:0000256" key="3">
    <source>
        <dbReference type="ARBA" id="ARBA00022960"/>
    </source>
</evidence>
<feature type="transmembrane region" description="Helical" evidence="6">
    <location>
        <begin position="334"/>
        <end position="353"/>
    </location>
</feature>
<sequence>MFENLTATVKNQRFSRFIQFREEHRTDWIGPVCMTLLLLIGVFFIYSAQSYSGGSSWKMQILWMFVGLSVYSVISLINYKVFLEYAHVLYWGAIILLIPLAFQSILLEAGVSIKLPFVQTRFGATRWLDFGPFSLQPSELAKIGTLVMVASLLARSEIGSFRESIKVLIKVGFAFFLPLFLIFLQPDLGSSLVFPPMVFSLLYVSKLSQRFFAVAFTAFIVAVSIVGFDVYRYKAFMEANELSFLNDKGAYEVTSIIPLRDYQRNRILTFLDPQVVDPQGTGVAWNLNQSLIAVAGGGFSGKGLGEGTQARLGYLPPTVAPNDFIFSVLAEESGFVGSGIVLLLFLILVANGIRVAGMARDRFGMLLAVGVSVVFMIHIFVNIGMTIGLMPITGLPLPFLSYGGSFVLSCCILQGLVQSVYRFRRDFS</sequence>
<dbReference type="GO" id="GO:0008360">
    <property type="term" value="P:regulation of cell shape"/>
    <property type="evidence" value="ECO:0007669"/>
    <property type="project" value="UniProtKB-KW"/>
</dbReference>
<dbReference type="GO" id="GO:0032153">
    <property type="term" value="C:cell division site"/>
    <property type="evidence" value="ECO:0007669"/>
    <property type="project" value="TreeGrafter"/>
</dbReference>
<evidence type="ECO:0000256" key="2">
    <source>
        <dbReference type="ARBA" id="ARBA00022692"/>
    </source>
</evidence>
<organism evidence="7 8">
    <name type="scientific">Rubellicoccus peritrichatus</name>
    <dbReference type="NCBI Taxonomy" id="3080537"/>
    <lineage>
        <taxon>Bacteria</taxon>
        <taxon>Pseudomonadati</taxon>
        <taxon>Verrucomicrobiota</taxon>
        <taxon>Opitutia</taxon>
        <taxon>Puniceicoccales</taxon>
        <taxon>Cerasicoccaceae</taxon>
        <taxon>Rubellicoccus</taxon>
    </lineage>
</organism>
<dbReference type="KEGG" id="puo:RZN69_01570"/>
<dbReference type="EC" id="2.4.1.129" evidence="7"/>
<dbReference type="Proteomes" id="UP001304300">
    <property type="component" value="Chromosome"/>
</dbReference>
<keyword evidence="8" id="KW-1185">Reference proteome</keyword>
<feature type="transmembrane region" description="Helical" evidence="6">
    <location>
        <begin position="61"/>
        <end position="82"/>
    </location>
</feature>
<accession>A0AAQ3QWD1</accession>
<protein>
    <submittedName>
        <fullName evidence="7">FtsW/RodA/SpoVE family cell cycle protein</fullName>
        <ecNumber evidence="7">2.4.1.129</ecNumber>
    </submittedName>
</protein>
<dbReference type="GO" id="GO:0005886">
    <property type="term" value="C:plasma membrane"/>
    <property type="evidence" value="ECO:0007669"/>
    <property type="project" value="TreeGrafter"/>
</dbReference>
<evidence type="ECO:0000256" key="4">
    <source>
        <dbReference type="ARBA" id="ARBA00022989"/>
    </source>
</evidence>
<evidence type="ECO:0000313" key="7">
    <source>
        <dbReference type="EMBL" id="WOO41760.1"/>
    </source>
</evidence>
<gene>
    <name evidence="7" type="ORF">RZN69_01570</name>
</gene>
<dbReference type="Pfam" id="PF01098">
    <property type="entry name" value="FTSW_RODA_SPOVE"/>
    <property type="match status" value="1"/>
</dbReference>